<accession>A0ABS0JHY2</accession>
<dbReference type="Proteomes" id="UP000614915">
    <property type="component" value="Unassembled WGS sequence"/>
</dbReference>
<feature type="region of interest" description="Disordered" evidence="1">
    <location>
        <begin position="1"/>
        <end position="20"/>
    </location>
</feature>
<evidence type="ECO:0000256" key="1">
    <source>
        <dbReference type="SAM" id="MobiDB-lite"/>
    </source>
</evidence>
<dbReference type="RefSeq" id="WP_196927448.1">
    <property type="nucleotide sequence ID" value="NZ_CP108567.1"/>
</dbReference>
<evidence type="ECO:0000313" key="2">
    <source>
        <dbReference type="EMBL" id="MBG6066681.1"/>
    </source>
</evidence>
<reference evidence="2 3" key="1">
    <citation type="submission" date="2020-11" db="EMBL/GenBank/DDBJ databases">
        <title>Sequencing the genomes of 1000 actinobacteria strains.</title>
        <authorList>
            <person name="Klenk H.-P."/>
        </authorList>
    </citation>
    <scope>NUCLEOTIDE SEQUENCE [LARGE SCALE GENOMIC DNA]</scope>
    <source>
        <strain evidence="2 3">DSM 101692</strain>
    </source>
</reference>
<dbReference type="EMBL" id="JADOTX010000001">
    <property type="protein sequence ID" value="MBG6066681.1"/>
    <property type="molecule type" value="Genomic_DNA"/>
</dbReference>
<name>A0ABS0JHY2_9ACTN</name>
<keyword evidence="3" id="KW-1185">Reference proteome</keyword>
<feature type="compositionally biased region" description="Basic and acidic residues" evidence="1">
    <location>
        <begin position="1"/>
        <end position="19"/>
    </location>
</feature>
<protein>
    <recommendedName>
        <fullName evidence="4">Pentapeptide repeat-containing protein</fullName>
    </recommendedName>
</protein>
<evidence type="ECO:0008006" key="4">
    <source>
        <dbReference type="Google" id="ProtNLM"/>
    </source>
</evidence>
<sequence>MGQSDGPRRAEAGDAHGEATVRGALVRGATVRGALVRGATVRGALGRGATG</sequence>
<proteinExistence type="predicted"/>
<evidence type="ECO:0000313" key="3">
    <source>
        <dbReference type="Proteomes" id="UP000614915"/>
    </source>
</evidence>
<comment type="caution">
    <text evidence="2">The sequence shown here is derived from an EMBL/GenBank/DDBJ whole genome shotgun (WGS) entry which is preliminary data.</text>
</comment>
<gene>
    <name evidence="2" type="ORF">IW248_002968</name>
</gene>
<organism evidence="2 3">
    <name type="scientific">Micromonospora ureilytica</name>
    <dbReference type="NCBI Taxonomy" id="709868"/>
    <lineage>
        <taxon>Bacteria</taxon>
        <taxon>Bacillati</taxon>
        <taxon>Actinomycetota</taxon>
        <taxon>Actinomycetes</taxon>
        <taxon>Micromonosporales</taxon>
        <taxon>Micromonosporaceae</taxon>
        <taxon>Micromonospora</taxon>
    </lineage>
</organism>